<proteinExistence type="predicted"/>
<evidence type="ECO:0000313" key="1">
    <source>
        <dbReference type="EMBL" id="VDO51256.1"/>
    </source>
</evidence>
<reference evidence="3" key="1">
    <citation type="submission" date="2016-06" db="UniProtKB">
        <authorList>
            <consortium name="WormBaseParasite"/>
        </authorList>
    </citation>
    <scope>IDENTIFICATION</scope>
</reference>
<evidence type="ECO:0000313" key="3">
    <source>
        <dbReference type="WBParaSite" id="OFLC_0000749501-mRNA-1"/>
    </source>
</evidence>
<dbReference type="AlphaFoldDB" id="A0A183HJ34"/>
<name>A0A183HJ34_9BILA</name>
<sequence>MIWKQPSPSSAYNNNSFFSNAHLMSKAVELIIKHAFVSF</sequence>
<dbReference type="Proteomes" id="UP000267606">
    <property type="component" value="Unassembled WGS sequence"/>
</dbReference>
<accession>A0A183HJ34</accession>
<evidence type="ECO:0000313" key="2">
    <source>
        <dbReference type="Proteomes" id="UP000267606"/>
    </source>
</evidence>
<organism evidence="3">
    <name type="scientific">Onchocerca flexuosa</name>
    <dbReference type="NCBI Taxonomy" id="387005"/>
    <lineage>
        <taxon>Eukaryota</taxon>
        <taxon>Metazoa</taxon>
        <taxon>Ecdysozoa</taxon>
        <taxon>Nematoda</taxon>
        <taxon>Chromadorea</taxon>
        <taxon>Rhabditida</taxon>
        <taxon>Spirurina</taxon>
        <taxon>Spiruromorpha</taxon>
        <taxon>Filarioidea</taxon>
        <taxon>Onchocercidae</taxon>
        <taxon>Onchocerca</taxon>
    </lineage>
</organism>
<reference evidence="1 2" key="2">
    <citation type="submission" date="2018-11" db="EMBL/GenBank/DDBJ databases">
        <authorList>
            <consortium name="Pathogen Informatics"/>
        </authorList>
    </citation>
    <scope>NUCLEOTIDE SEQUENCE [LARGE SCALE GENOMIC DNA]</scope>
</reference>
<keyword evidence="2" id="KW-1185">Reference proteome</keyword>
<gene>
    <name evidence="1" type="ORF">OFLC_LOCUS7497</name>
</gene>
<dbReference type="WBParaSite" id="OFLC_0000749501-mRNA-1">
    <property type="protein sequence ID" value="OFLC_0000749501-mRNA-1"/>
    <property type="gene ID" value="OFLC_0000749501"/>
</dbReference>
<dbReference type="EMBL" id="UZAJ01007869">
    <property type="protein sequence ID" value="VDO51256.1"/>
    <property type="molecule type" value="Genomic_DNA"/>
</dbReference>
<protein>
    <submittedName>
        <fullName evidence="1 3">Uncharacterized protein</fullName>
    </submittedName>
</protein>